<dbReference type="Pfam" id="PF03321">
    <property type="entry name" value="GH3"/>
    <property type="match status" value="1"/>
</dbReference>
<keyword evidence="2" id="KW-1185">Reference proteome</keyword>
<name>A0AAF0QVT2_SOLVR</name>
<dbReference type="EMBL" id="CP133616">
    <property type="protein sequence ID" value="WMV29552.1"/>
    <property type="molecule type" value="Genomic_DNA"/>
</dbReference>
<reference evidence="1" key="1">
    <citation type="submission" date="2023-08" db="EMBL/GenBank/DDBJ databases">
        <title>A de novo genome assembly of Solanum verrucosum Schlechtendal, a Mexican diploid species geographically isolated from the other diploid A-genome species in potato relatives.</title>
        <authorList>
            <person name="Hosaka K."/>
        </authorList>
    </citation>
    <scope>NUCLEOTIDE SEQUENCE</scope>
    <source>
        <tissue evidence="1">Young leaves</tissue>
    </source>
</reference>
<evidence type="ECO:0000313" key="2">
    <source>
        <dbReference type="Proteomes" id="UP001234989"/>
    </source>
</evidence>
<organism evidence="1 2">
    <name type="scientific">Solanum verrucosum</name>
    <dbReference type="NCBI Taxonomy" id="315347"/>
    <lineage>
        <taxon>Eukaryota</taxon>
        <taxon>Viridiplantae</taxon>
        <taxon>Streptophyta</taxon>
        <taxon>Embryophyta</taxon>
        <taxon>Tracheophyta</taxon>
        <taxon>Spermatophyta</taxon>
        <taxon>Magnoliopsida</taxon>
        <taxon>eudicotyledons</taxon>
        <taxon>Gunneridae</taxon>
        <taxon>Pentapetalae</taxon>
        <taxon>asterids</taxon>
        <taxon>lamiids</taxon>
        <taxon>Solanales</taxon>
        <taxon>Solanaceae</taxon>
        <taxon>Solanoideae</taxon>
        <taxon>Solaneae</taxon>
        <taxon>Solanum</taxon>
    </lineage>
</organism>
<dbReference type="AlphaFoldDB" id="A0AAF0QVT2"/>
<sequence length="117" mass="13818">MSDDFVLSSPLAPSACEKDTKILQFLEEITRIVDDIQQRVLDEILIRNSQIEYLNDHLTFKSNIRIVTYKDFHVKIQHTKYDPNPFSNHFFNSHFPITSKQIKESAVNEYLVVYVFH</sequence>
<proteinExistence type="predicted"/>
<gene>
    <name evidence="1" type="ORF">MTR67_022937</name>
</gene>
<accession>A0AAF0QVT2</accession>
<dbReference type="Proteomes" id="UP001234989">
    <property type="component" value="Chromosome 5"/>
</dbReference>
<evidence type="ECO:0000313" key="1">
    <source>
        <dbReference type="EMBL" id="WMV29552.1"/>
    </source>
</evidence>
<protein>
    <submittedName>
        <fullName evidence="1">Uncharacterized protein</fullName>
    </submittedName>
</protein>